<dbReference type="AlphaFoldDB" id="A0A1C6YXI6"/>
<sequence length="229" mass="25616">MQYPVNDHPAIMTSLEISELVEKRHDNVKRTIETLIERGTIASPQIEEKQTAGRPVAVYVFEGERGKRDSIIVVAQLSPEFTARLVDRWQELEQSLSHPVKIPQTLPEALRLAEQNAALENKLAVAAPKAEFVDQYVEASGLMGFRETAKLLKIKENDFRLFLIDNGIMYKLAGKLTPYSQHLDAGRFAVKTGENQHNGHAFTQVKFTPKGIQWIAGLWAASQLQGKAA</sequence>
<evidence type="ECO:0000313" key="3">
    <source>
        <dbReference type="Proteomes" id="UP000094844"/>
    </source>
</evidence>
<dbReference type="OrthoDB" id="79831at2"/>
<reference evidence="2 3" key="1">
    <citation type="submission" date="2016-09" db="EMBL/GenBank/DDBJ databases">
        <authorList>
            <person name="Capua I."/>
            <person name="De Benedictis P."/>
            <person name="Joannis T."/>
            <person name="Lombin L.H."/>
            <person name="Cattoli G."/>
        </authorList>
    </citation>
    <scope>NUCLEOTIDE SEQUENCE [LARGE SCALE GENOMIC DNA]</scope>
    <source>
        <strain evidence="2 3">GB001</strain>
    </source>
</reference>
<dbReference type="Proteomes" id="UP000094844">
    <property type="component" value="Unassembled WGS sequence"/>
</dbReference>
<dbReference type="Pfam" id="PF09669">
    <property type="entry name" value="Phage_pRha"/>
    <property type="match status" value="1"/>
</dbReference>
<dbReference type="GO" id="GO:0003677">
    <property type="term" value="F:DNA binding"/>
    <property type="evidence" value="ECO:0007669"/>
    <property type="project" value="InterPro"/>
</dbReference>
<dbReference type="InterPro" id="IPR005039">
    <property type="entry name" value="Ant_C"/>
</dbReference>
<dbReference type="EMBL" id="FMIQ01000011">
    <property type="protein sequence ID" value="SCM51425.1"/>
    <property type="molecule type" value="Genomic_DNA"/>
</dbReference>
<gene>
    <name evidence="2" type="ORF">BN1044_00887</name>
</gene>
<evidence type="ECO:0000313" key="2">
    <source>
        <dbReference type="EMBL" id="SCM51425.1"/>
    </source>
</evidence>
<accession>A0A1C6YXI6</accession>
<protein>
    <submittedName>
        <fullName evidence="2">Phage antirepressor protein YoqD, KilAC domain</fullName>
    </submittedName>
</protein>
<organism evidence="2 3">
    <name type="scientific">Hafnia alvei</name>
    <dbReference type="NCBI Taxonomy" id="569"/>
    <lineage>
        <taxon>Bacteria</taxon>
        <taxon>Pseudomonadati</taxon>
        <taxon>Pseudomonadota</taxon>
        <taxon>Gammaproteobacteria</taxon>
        <taxon>Enterobacterales</taxon>
        <taxon>Hafniaceae</taxon>
        <taxon>Hafnia</taxon>
    </lineage>
</organism>
<dbReference type="Pfam" id="PF03374">
    <property type="entry name" value="ANT"/>
    <property type="match status" value="1"/>
</dbReference>
<evidence type="ECO:0000259" key="1">
    <source>
        <dbReference type="Pfam" id="PF03374"/>
    </source>
</evidence>
<feature type="domain" description="Antirepressor protein C-terminal" evidence="1">
    <location>
        <begin position="120"/>
        <end position="220"/>
    </location>
</feature>
<proteinExistence type="predicted"/>
<dbReference type="InterPro" id="IPR014054">
    <property type="entry name" value="Phage_regulatory_Rha"/>
</dbReference>
<dbReference type="RefSeq" id="WP_072307712.1">
    <property type="nucleotide sequence ID" value="NZ_FMIQ01000011.1"/>
</dbReference>
<name>A0A1C6YXI6_HAFAL</name>